<keyword evidence="1" id="KW-1133">Transmembrane helix</keyword>
<organism evidence="2 3">
    <name type="scientific">Trichoplax adhaerens</name>
    <name type="common">Trichoplax reptans</name>
    <dbReference type="NCBI Taxonomy" id="10228"/>
    <lineage>
        <taxon>Eukaryota</taxon>
        <taxon>Metazoa</taxon>
        <taxon>Placozoa</taxon>
        <taxon>Uniplacotomia</taxon>
        <taxon>Trichoplacea</taxon>
        <taxon>Trichoplacidae</taxon>
        <taxon>Trichoplax</taxon>
    </lineage>
</organism>
<evidence type="ECO:0000313" key="3">
    <source>
        <dbReference type="Proteomes" id="UP000009022"/>
    </source>
</evidence>
<keyword evidence="1" id="KW-0812">Transmembrane</keyword>
<dbReference type="InterPro" id="IPR027417">
    <property type="entry name" value="P-loop_NTPase"/>
</dbReference>
<dbReference type="HOGENOM" id="CLU_1416848_0_0_1"/>
<dbReference type="Proteomes" id="UP000009022">
    <property type="component" value="Unassembled WGS sequence"/>
</dbReference>
<accession>B3RK35</accession>
<dbReference type="CTD" id="6749786"/>
<keyword evidence="3" id="KW-1185">Reference proteome</keyword>
<dbReference type="AlphaFoldDB" id="B3RK35"/>
<dbReference type="RefSeq" id="XP_002107765.1">
    <property type="nucleotide sequence ID" value="XM_002107729.1"/>
</dbReference>
<dbReference type="KEGG" id="tad:TRIADDRAFT_51609"/>
<evidence type="ECO:0000313" key="2">
    <source>
        <dbReference type="EMBL" id="EDV28563.1"/>
    </source>
</evidence>
<dbReference type="EMBL" id="DS985241">
    <property type="protein sequence ID" value="EDV28563.1"/>
    <property type="molecule type" value="Genomic_DNA"/>
</dbReference>
<dbReference type="InParanoid" id="B3RK35"/>
<gene>
    <name evidence="2" type="ORF">TRIADDRAFT_51609</name>
</gene>
<dbReference type="SUPFAM" id="SSF52540">
    <property type="entry name" value="P-loop containing nucleoside triphosphate hydrolases"/>
    <property type="match status" value="1"/>
</dbReference>
<proteinExistence type="predicted"/>
<sequence>MAKSTTFTVALIGPQGVGKSTIANYFSTHDTLGDIVGIYEIQSNRVTITNDWNEEFDVSILVVCDQADQSYKQIYDALKRRSRQVVVVINKIDWLVENGVSLIDLENHWRSVVGLHSDVVLISAKYGKNMEQLQVIITDVVRHPSAFPLPSVSRKTWWILSAPKTRRQLVFRGFFAAALFSTFFYLFKSYRR</sequence>
<name>B3RK35_TRIAD</name>
<dbReference type="GeneID" id="6749786"/>
<protein>
    <recommendedName>
        <fullName evidence="4">G domain-containing protein</fullName>
    </recommendedName>
</protein>
<evidence type="ECO:0000256" key="1">
    <source>
        <dbReference type="SAM" id="Phobius"/>
    </source>
</evidence>
<dbReference type="Gene3D" id="3.40.50.300">
    <property type="entry name" value="P-loop containing nucleotide triphosphate hydrolases"/>
    <property type="match status" value="1"/>
</dbReference>
<keyword evidence="1" id="KW-0472">Membrane</keyword>
<feature type="transmembrane region" description="Helical" evidence="1">
    <location>
        <begin position="169"/>
        <end position="187"/>
    </location>
</feature>
<reference evidence="2 3" key="1">
    <citation type="journal article" date="2008" name="Nature">
        <title>The Trichoplax genome and the nature of placozoans.</title>
        <authorList>
            <person name="Srivastava M."/>
            <person name="Begovic E."/>
            <person name="Chapman J."/>
            <person name="Putnam N.H."/>
            <person name="Hellsten U."/>
            <person name="Kawashima T."/>
            <person name="Kuo A."/>
            <person name="Mitros T."/>
            <person name="Salamov A."/>
            <person name="Carpenter M.L."/>
            <person name="Signorovitch A.Y."/>
            <person name="Moreno M.A."/>
            <person name="Kamm K."/>
            <person name="Grimwood J."/>
            <person name="Schmutz J."/>
            <person name="Shapiro H."/>
            <person name="Grigoriev I.V."/>
            <person name="Buss L.W."/>
            <person name="Schierwater B."/>
            <person name="Dellaporta S.L."/>
            <person name="Rokhsar D.S."/>
        </authorList>
    </citation>
    <scope>NUCLEOTIDE SEQUENCE [LARGE SCALE GENOMIC DNA]</scope>
    <source>
        <strain evidence="2 3">Grell-BS-1999</strain>
    </source>
</reference>
<evidence type="ECO:0008006" key="4">
    <source>
        <dbReference type="Google" id="ProtNLM"/>
    </source>
</evidence>